<dbReference type="EMBL" id="LAZR01006199">
    <property type="protein sequence ID" value="KKM93986.1"/>
    <property type="molecule type" value="Genomic_DNA"/>
</dbReference>
<proteinExistence type="predicted"/>
<organism evidence="1">
    <name type="scientific">marine sediment metagenome</name>
    <dbReference type="NCBI Taxonomy" id="412755"/>
    <lineage>
        <taxon>unclassified sequences</taxon>
        <taxon>metagenomes</taxon>
        <taxon>ecological metagenomes</taxon>
    </lineage>
</organism>
<dbReference type="AlphaFoldDB" id="A0A0F9M3P1"/>
<gene>
    <name evidence="1" type="ORF">LCGC14_1202960</name>
</gene>
<evidence type="ECO:0000313" key="1">
    <source>
        <dbReference type="EMBL" id="KKM93986.1"/>
    </source>
</evidence>
<protein>
    <submittedName>
        <fullName evidence="1">Uncharacterized protein</fullName>
    </submittedName>
</protein>
<dbReference type="CDD" id="cd00043">
    <property type="entry name" value="CYCLIN_SF"/>
    <property type="match status" value="1"/>
</dbReference>
<name>A0A0F9M3P1_9ZZZZ</name>
<accession>A0A0F9M3P1</accession>
<reference evidence="1" key="1">
    <citation type="journal article" date="2015" name="Nature">
        <title>Complex archaea that bridge the gap between prokaryotes and eukaryotes.</title>
        <authorList>
            <person name="Spang A."/>
            <person name="Saw J.H."/>
            <person name="Jorgensen S.L."/>
            <person name="Zaremba-Niedzwiedzka K."/>
            <person name="Martijn J."/>
            <person name="Lind A.E."/>
            <person name="van Eijk R."/>
            <person name="Schleper C."/>
            <person name="Guy L."/>
            <person name="Ettema T.J."/>
        </authorList>
    </citation>
    <scope>NUCLEOTIDE SEQUENCE</scope>
</reference>
<sequence>MQLNLSVKYNEPWYSELLYYKKKLNIQPAVFNDAIKIFESSRKNKLSSGRSIKILVLAFGLNFE</sequence>
<comment type="caution">
    <text evidence="1">The sequence shown here is derived from an EMBL/GenBank/DDBJ whole genome shotgun (WGS) entry which is preliminary data.</text>
</comment>